<dbReference type="SUPFAM" id="SSF50129">
    <property type="entry name" value="GroES-like"/>
    <property type="match status" value="1"/>
</dbReference>
<dbReference type="CDD" id="cd00320">
    <property type="entry name" value="cpn10"/>
    <property type="match status" value="1"/>
</dbReference>
<gene>
    <name evidence="5" type="ORF">AVDCRST_MAG79-778</name>
</gene>
<dbReference type="EMBL" id="CADCWC010000151">
    <property type="protein sequence ID" value="CAA9529425.1"/>
    <property type="molecule type" value="Genomic_DNA"/>
</dbReference>
<accession>A0A6J4TQG1</accession>
<evidence type="ECO:0000313" key="5">
    <source>
        <dbReference type="EMBL" id="CAA9529425.1"/>
    </source>
</evidence>
<comment type="subunit">
    <text evidence="3">Heptamer of 7 subunits arranged in a ring.</text>
</comment>
<keyword evidence="2 3" id="KW-0143">Chaperone</keyword>
<proteinExistence type="inferred from homology"/>
<dbReference type="Pfam" id="PF00166">
    <property type="entry name" value="Cpn10"/>
    <property type="match status" value="1"/>
</dbReference>
<dbReference type="AlphaFoldDB" id="A0A6J4TQG1"/>
<dbReference type="InterPro" id="IPR011032">
    <property type="entry name" value="GroES-like_sf"/>
</dbReference>
<dbReference type="GO" id="GO:0044183">
    <property type="term" value="F:protein folding chaperone"/>
    <property type="evidence" value="ECO:0007669"/>
    <property type="project" value="InterPro"/>
</dbReference>
<protein>
    <recommendedName>
        <fullName evidence="3">10 kDa chaperonin</fullName>
    </recommendedName>
</protein>
<reference evidence="5" key="1">
    <citation type="submission" date="2020-02" db="EMBL/GenBank/DDBJ databases">
        <authorList>
            <person name="Meier V. D."/>
        </authorList>
    </citation>
    <scope>NUCLEOTIDE SEQUENCE</scope>
    <source>
        <strain evidence="5">AVDCRST_MAG79</strain>
    </source>
</reference>
<evidence type="ECO:0000256" key="2">
    <source>
        <dbReference type="ARBA" id="ARBA00023186"/>
    </source>
</evidence>
<dbReference type="Gene3D" id="2.30.33.40">
    <property type="entry name" value="GroES chaperonin"/>
    <property type="match status" value="1"/>
</dbReference>
<evidence type="ECO:0000256" key="4">
    <source>
        <dbReference type="SAM" id="MobiDB-lite"/>
    </source>
</evidence>
<evidence type="ECO:0000256" key="3">
    <source>
        <dbReference type="RuleBase" id="RU000535"/>
    </source>
</evidence>
<dbReference type="PRINTS" id="PR00297">
    <property type="entry name" value="CHAPERONIN10"/>
</dbReference>
<dbReference type="GO" id="GO:0051087">
    <property type="term" value="F:protein-folding chaperone binding"/>
    <property type="evidence" value="ECO:0007669"/>
    <property type="project" value="TreeGrafter"/>
</dbReference>
<dbReference type="InterPro" id="IPR020818">
    <property type="entry name" value="Chaperonin_GroES"/>
</dbReference>
<comment type="similarity">
    <text evidence="1 3">Belongs to the GroES chaperonin family.</text>
</comment>
<organism evidence="5">
    <name type="scientific">uncultured Thermoleophilia bacterium</name>
    <dbReference type="NCBI Taxonomy" id="1497501"/>
    <lineage>
        <taxon>Bacteria</taxon>
        <taxon>Bacillati</taxon>
        <taxon>Actinomycetota</taxon>
        <taxon>Thermoleophilia</taxon>
        <taxon>environmental samples</taxon>
    </lineage>
</organism>
<dbReference type="GO" id="GO:0051082">
    <property type="term" value="F:unfolded protein binding"/>
    <property type="evidence" value="ECO:0007669"/>
    <property type="project" value="TreeGrafter"/>
</dbReference>
<evidence type="ECO:0000256" key="1">
    <source>
        <dbReference type="ARBA" id="ARBA00006975"/>
    </source>
</evidence>
<feature type="compositionally biased region" description="Basic and acidic residues" evidence="4">
    <location>
        <begin position="1"/>
        <end position="15"/>
    </location>
</feature>
<dbReference type="GO" id="GO:0005524">
    <property type="term" value="F:ATP binding"/>
    <property type="evidence" value="ECO:0007669"/>
    <property type="project" value="InterPro"/>
</dbReference>
<dbReference type="SMART" id="SM00883">
    <property type="entry name" value="Cpn10"/>
    <property type="match status" value="1"/>
</dbReference>
<dbReference type="PANTHER" id="PTHR10772">
    <property type="entry name" value="10 KDA HEAT SHOCK PROTEIN"/>
    <property type="match status" value="1"/>
</dbReference>
<comment type="function">
    <text evidence="3">Together with the chaperonin GroEL, plays an essential role in assisting protein folding. The GroEL-GroES system forms a nano-cage that allows encapsulation of the non-native substrate proteins and provides a physical environment optimized to promote and accelerate protein folding. GroES binds to the apical surface of the GroEL ring, thereby capping the opening of the GroEL channel.</text>
</comment>
<dbReference type="GO" id="GO:0046872">
    <property type="term" value="F:metal ion binding"/>
    <property type="evidence" value="ECO:0007669"/>
    <property type="project" value="TreeGrafter"/>
</dbReference>
<feature type="compositionally biased region" description="Basic and acidic residues" evidence="4">
    <location>
        <begin position="23"/>
        <end position="39"/>
    </location>
</feature>
<dbReference type="PANTHER" id="PTHR10772:SF63">
    <property type="entry name" value="20 KDA CHAPERONIN, CHLOROPLASTIC"/>
    <property type="match status" value="1"/>
</dbReference>
<dbReference type="InterPro" id="IPR037124">
    <property type="entry name" value="Chaperonin_GroES_sf"/>
</dbReference>
<sequence>MLDDDTFHRLGHAERPSMQIDPLDDHLTIEPTSDEHETRGGLIIPSSAEVPVRSGVVLAVGDDVQGVAPGDKVLFPRAAGLEVRLGGEPVLIVRRGDLVARYVD</sequence>
<name>A0A6J4TQG1_9ACTN</name>
<feature type="region of interest" description="Disordered" evidence="4">
    <location>
        <begin position="1"/>
        <end position="43"/>
    </location>
</feature>